<accession>A0A133PLY8</accession>
<dbReference type="SUPFAM" id="SSF55383">
    <property type="entry name" value="Copper amine oxidase, domain N"/>
    <property type="match status" value="1"/>
</dbReference>
<evidence type="ECO:0000256" key="1">
    <source>
        <dbReference type="SAM" id="Coils"/>
    </source>
</evidence>
<dbReference type="Pfam" id="PF07833">
    <property type="entry name" value="Cu_amine_oxidN1"/>
    <property type="match status" value="1"/>
</dbReference>
<dbReference type="AlphaFoldDB" id="A0A133PLY8"/>
<dbReference type="Gene3D" id="3.30.457.10">
    <property type="entry name" value="Copper amine oxidase-like, N-terminal domain"/>
    <property type="match status" value="1"/>
</dbReference>
<dbReference type="InterPro" id="IPR036582">
    <property type="entry name" value="Mao_N_sf"/>
</dbReference>
<evidence type="ECO:0000259" key="3">
    <source>
        <dbReference type="Pfam" id="PF07833"/>
    </source>
</evidence>
<comment type="caution">
    <text evidence="4">The sequence shown here is derived from an EMBL/GenBank/DDBJ whole genome shotgun (WGS) entry which is preliminary data.</text>
</comment>
<feature type="domain" description="Copper amine oxidase-like N-terminal" evidence="3">
    <location>
        <begin position="63"/>
        <end position="163"/>
    </location>
</feature>
<name>A0A133PLY8_9FIRM</name>
<sequence>MKIITKGEIMKNVKKLLGIGIMSIVLSTSVFAAGKLPKEAADKDINIYINNSIQNIPEDMGKAYLDKTNNRVMVPVRYITENLGANINFYQRKDTNTSGILIGAIDVLVELDINSTKAKVNNGGNENIVNLDSPAILYDGRTYVPIRFISETLGLNVDWKNDAVYISGNFKTKGKRYNYEEDNKASDKRENELKELKKEERKDLKDIKDIKDIRANSSKKENKNSLFDF</sequence>
<keyword evidence="2" id="KW-0732">Signal</keyword>
<evidence type="ECO:0000256" key="2">
    <source>
        <dbReference type="SAM" id="SignalP"/>
    </source>
</evidence>
<feature type="chain" id="PRO_5007458328" evidence="2">
    <location>
        <begin position="33"/>
        <end position="229"/>
    </location>
</feature>
<dbReference type="InterPro" id="IPR012854">
    <property type="entry name" value="Cu_amine_oxidase-like_N"/>
</dbReference>
<proteinExistence type="predicted"/>
<keyword evidence="1" id="KW-0175">Coiled coil</keyword>
<reference evidence="4 5" key="1">
    <citation type="submission" date="2016-01" db="EMBL/GenBank/DDBJ databases">
        <authorList>
            <person name="Oliw E.H."/>
        </authorList>
    </citation>
    <scope>NUCLEOTIDE SEQUENCE [LARGE SCALE GENOMIC DNA]</scope>
    <source>
        <strain evidence="4 5">CMW7756A</strain>
    </source>
</reference>
<feature type="coiled-coil region" evidence="1">
    <location>
        <begin position="179"/>
        <end position="210"/>
    </location>
</feature>
<protein>
    <submittedName>
        <fullName evidence="4">Copper amine oxidase domain protein</fullName>
    </submittedName>
</protein>
<evidence type="ECO:0000313" key="5">
    <source>
        <dbReference type="Proteomes" id="UP000070174"/>
    </source>
</evidence>
<dbReference type="PATRIC" id="fig|54005.3.peg.1150"/>
<feature type="signal peptide" evidence="2">
    <location>
        <begin position="1"/>
        <end position="32"/>
    </location>
</feature>
<evidence type="ECO:0000313" key="4">
    <source>
        <dbReference type="EMBL" id="KXA29542.1"/>
    </source>
</evidence>
<gene>
    <name evidence="4" type="ORF">HMPREF3229_01166</name>
</gene>
<dbReference type="Proteomes" id="UP000070174">
    <property type="component" value="Unassembled WGS sequence"/>
</dbReference>
<organism evidence="4">
    <name type="scientific">Peptoniphilus harei</name>
    <dbReference type="NCBI Taxonomy" id="54005"/>
    <lineage>
        <taxon>Bacteria</taxon>
        <taxon>Bacillati</taxon>
        <taxon>Bacillota</taxon>
        <taxon>Tissierellia</taxon>
        <taxon>Tissierellales</taxon>
        <taxon>Peptoniphilaceae</taxon>
        <taxon>Peptoniphilus</taxon>
    </lineage>
</organism>
<dbReference type="EMBL" id="LRQE01000034">
    <property type="protein sequence ID" value="KXA29542.1"/>
    <property type="molecule type" value="Genomic_DNA"/>
</dbReference>